<dbReference type="Proteomes" id="UP000682892">
    <property type="component" value="Chromosome 1"/>
</dbReference>
<organism evidence="2 3">
    <name type="scientific">Aedes aegypti</name>
    <name type="common">Yellowfever mosquito</name>
    <name type="synonym">Culex aegypti</name>
    <dbReference type="NCBI Taxonomy" id="7159"/>
    <lineage>
        <taxon>Eukaryota</taxon>
        <taxon>Metazoa</taxon>
        <taxon>Ecdysozoa</taxon>
        <taxon>Arthropoda</taxon>
        <taxon>Hexapoda</taxon>
        <taxon>Insecta</taxon>
        <taxon>Pterygota</taxon>
        <taxon>Neoptera</taxon>
        <taxon>Endopterygota</taxon>
        <taxon>Diptera</taxon>
        <taxon>Nematocera</taxon>
        <taxon>Culicoidea</taxon>
        <taxon>Culicidae</taxon>
        <taxon>Culicinae</taxon>
        <taxon>Aedini</taxon>
        <taxon>Aedes</taxon>
        <taxon>Stegomyia</taxon>
    </lineage>
</organism>
<dbReference type="AlphaFoldDB" id="A0A1S4F847"/>
<dbReference type="OMA" id="MAVQQSS"/>
<accession>A0A1S4F847</accession>
<dbReference type="HOGENOM" id="CLU_1476315_0_0_1"/>
<evidence type="ECO:0000259" key="1">
    <source>
        <dbReference type="Pfam" id="PF16064"/>
    </source>
</evidence>
<feature type="domain" description="DUF4806" evidence="1">
    <location>
        <begin position="49"/>
        <end position="140"/>
    </location>
</feature>
<dbReference type="EMBL" id="CH477310">
    <property type="protein sequence ID" value="EAT43962.1"/>
    <property type="molecule type" value="Genomic_DNA"/>
</dbReference>
<dbReference type="InterPro" id="IPR032071">
    <property type="entry name" value="DUF4806"/>
</dbReference>
<dbReference type="Pfam" id="PF16064">
    <property type="entry name" value="DUF4806"/>
    <property type="match status" value="1"/>
</dbReference>
<gene>
    <name evidence="2" type="ORF">AaeL_AAEL004608</name>
</gene>
<protein>
    <submittedName>
        <fullName evidence="2">AAEL004608-PA</fullName>
    </submittedName>
</protein>
<dbReference type="KEGG" id="aag:5565167"/>
<sequence>MLDQQQSSAQPLDQIGNYDIYSQLQMVANNYTNFTQPVPAISLEDTPTVLGFTFPLATEDDIDRLEMAVQQSSLIRGQYVQFLNVAKPIQMTIVQAFNKFFSDHSMTNFSYYGVERAEYPKTPKKAMKKYDVFTVCMLEAWQSHGITSISLVEQLKKAIYHISRRRYTRNQVLKKKMRLMQRI</sequence>
<name>A0A1S4F847_AEDAE</name>
<dbReference type="OrthoDB" id="7744203at2759"/>
<proteinExistence type="predicted"/>
<evidence type="ECO:0000313" key="2">
    <source>
        <dbReference type="EMBL" id="EAT43962.1"/>
    </source>
</evidence>
<reference evidence="2" key="2">
    <citation type="journal article" date="2007" name="Science">
        <title>Genome sequence of Aedes aegypti, a major arbovirus vector.</title>
        <authorList>
            <person name="Nene V."/>
            <person name="Wortman J.R."/>
            <person name="Lawson D."/>
            <person name="Haas B."/>
            <person name="Kodira C."/>
            <person name="Tu Z.J."/>
            <person name="Loftus B."/>
            <person name="Xi Z."/>
            <person name="Megy K."/>
            <person name="Grabherr M."/>
            <person name="Ren Q."/>
            <person name="Zdobnov E.M."/>
            <person name="Lobo N.F."/>
            <person name="Campbell K.S."/>
            <person name="Brown S.E."/>
            <person name="Bonaldo M.F."/>
            <person name="Zhu J."/>
            <person name="Sinkins S.P."/>
            <person name="Hogenkamp D.G."/>
            <person name="Amedeo P."/>
            <person name="Arensburger P."/>
            <person name="Atkinson P.W."/>
            <person name="Bidwell S."/>
            <person name="Biedler J."/>
            <person name="Birney E."/>
            <person name="Bruggner R.V."/>
            <person name="Costas J."/>
            <person name="Coy M.R."/>
            <person name="Crabtree J."/>
            <person name="Crawford M."/>
            <person name="Debruyn B."/>
            <person name="Decaprio D."/>
            <person name="Eiglmeier K."/>
            <person name="Eisenstadt E."/>
            <person name="El-Dorry H."/>
            <person name="Gelbart W.M."/>
            <person name="Gomes S.L."/>
            <person name="Hammond M."/>
            <person name="Hannick L.I."/>
            <person name="Hogan J.R."/>
            <person name="Holmes M.H."/>
            <person name="Jaffe D."/>
            <person name="Johnston J.S."/>
            <person name="Kennedy R.C."/>
            <person name="Koo H."/>
            <person name="Kravitz S."/>
            <person name="Kriventseva E.V."/>
            <person name="Kulp D."/>
            <person name="Labutti K."/>
            <person name="Lee E."/>
            <person name="Li S."/>
            <person name="Lovin D.D."/>
            <person name="Mao C."/>
            <person name="Mauceli E."/>
            <person name="Menck C.F."/>
            <person name="Miller J.R."/>
            <person name="Montgomery P."/>
            <person name="Mori A."/>
            <person name="Nascimento A.L."/>
            <person name="Naveira H.F."/>
            <person name="Nusbaum C."/>
            <person name="O'leary S."/>
            <person name="Orvis J."/>
            <person name="Pertea M."/>
            <person name="Quesneville H."/>
            <person name="Reidenbach K.R."/>
            <person name="Rogers Y.H."/>
            <person name="Roth C.W."/>
            <person name="Schneider J.R."/>
            <person name="Schatz M."/>
            <person name="Shumway M."/>
            <person name="Stanke M."/>
            <person name="Stinson E.O."/>
            <person name="Tubio J.M."/>
            <person name="Vanzee J.P."/>
            <person name="Verjovski-Almeida S."/>
            <person name="Werner D."/>
            <person name="White O."/>
            <person name="Wyder S."/>
            <person name="Zeng Q."/>
            <person name="Zhao Q."/>
            <person name="Zhao Y."/>
            <person name="Hill C.A."/>
            <person name="Raikhel A.S."/>
            <person name="Soares M.B."/>
            <person name="Knudson D.L."/>
            <person name="Lee N.H."/>
            <person name="Galagan J."/>
            <person name="Salzberg S.L."/>
            <person name="Paulsen I.T."/>
            <person name="Dimopoulos G."/>
            <person name="Collins F.H."/>
            <person name="Birren B."/>
            <person name="Fraser-Liggett C.M."/>
            <person name="Severson D.W."/>
        </authorList>
    </citation>
    <scope>NUCLEOTIDE SEQUENCE [LARGE SCALE GENOMIC DNA]</scope>
    <source>
        <strain evidence="2">Liverpool</strain>
    </source>
</reference>
<evidence type="ECO:0000313" key="3">
    <source>
        <dbReference type="Proteomes" id="UP000682892"/>
    </source>
</evidence>
<reference evidence="2" key="1">
    <citation type="submission" date="2005-10" db="EMBL/GenBank/DDBJ databases">
        <authorList>
            <person name="Loftus B.J."/>
            <person name="Nene V.M."/>
            <person name="Hannick L.I."/>
            <person name="Bidwell S."/>
            <person name="Haas B."/>
            <person name="Amedeo P."/>
            <person name="Orvis J."/>
            <person name="Wortman J.R."/>
            <person name="White O.R."/>
            <person name="Salzberg S."/>
            <person name="Shumway M."/>
            <person name="Koo H."/>
            <person name="Zhao Y."/>
            <person name="Holmes M."/>
            <person name="Miller J."/>
            <person name="Schatz M."/>
            <person name="Pop M."/>
            <person name="Pai G."/>
            <person name="Utterback T."/>
            <person name="Rogers Y.-H."/>
            <person name="Kravitz S."/>
            <person name="Fraser C.M."/>
        </authorList>
    </citation>
    <scope>NUCLEOTIDE SEQUENCE</scope>
    <source>
        <strain evidence="2">Liverpool</strain>
    </source>
</reference>
<reference evidence="2" key="3">
    <citation type="submission" date="2012-09" db="EMBL/GenBank/DDBJ databases">
        <authorList>
            <consortium name="VectorBase"/>
        </authorList>
    </citation>
    <scope>NUCLEOTIDE SEQUENCE</scope>
    <source>
        <strain evidence="2">Liverpool</strain>
    </source>
</reference>